<proteinExistence type="predicted"/>
<evidence type="ECO:0000256" key="5">
    <source>
        <dbReference type="ARBA" id="ARBA00022553"/>
    </source>
</evidence>
<keyword evidence="10" id="KW-0067">ATP-binding</keyword>
<feature type="transmembrane region" description="Helical" evidence="14">
    <location>
        <begin position="44"/>
        <end position="66"/>
    </location>
</feature>
<evidence type="ECO:0000256" key="4">
    <source>
        <dbReference type="ARBA" id="ARBA00022475"/>
    </source>
</evidence>
<dbReference type="InterPro" id="IPR003594">
    <property type="entry name" value="HATPase_dom"/>
</dbReference>
<dbReference type="Gene3D" id="3.30.565.10">
    <property type="entry name" value="Histidine kinase-like ATPase, C-terminal domain"/>
    <property type="match status" value="1"/>
</dbReference>
<dbReference type="InterPro" id="IPR036097">
    <property type="entry name" value="HisK_dim/P_sf"/>
</dbReference>
<evidence type="ECO:0000256" key="14">
    <source>
        <dbReference type="SAM" id="Phobius"/>
    </source>
</evidence>
<dbReference type="InterPro" id="IPR003661">
    <property type="entry name" value="HisK_dim/P_dom"/>
</dbReference>
<dbReference type="GO" id="GO:0005524">
    <property type="term" value="F:ATP binding"/>
    <property type="evidence" value="ECO:0007669"/>
    <property type="project" value="UniProtKB-KW"/>
</dbReference>
<dbReference type="GO" id="GO:0005886">
    <property type="term" value="C:plasma membrane"/>
    <property type="evidence" value="ECO:0007669"/>
    <property type="project" value="UniProtKB-SubCell"/>
</dbReference>
<dbReference type="GO" id="GO:0000155">
    <property type="term" value="F:phosphorelay sensor kinase activity"/>
    <property type="evidence" value="ECO:0007669"/>
    <property type="project" value="InterPro"/>
</dbReference>
<evidence type="ECO:0000259" key="15">
    <source>
        <dbReference type="PROSITE" id="PS50109"/>
    </source>
</evidence>
<dbReference type="SUPFAM" id="SSF47384">
    <property type="entry name" value="Homodimeric domain of signal transducing histidine kinase"/>
    <property type="match status" value="1"/>
</dbReference>
<evidence type="ECO:0000256" key="6">
    <source>
        <dbReference type="ARBA" id="ARBA00022679"/>
    </source>
</evidence>
<keyword evidence="9 16" id="KW-0418">Kinase</keyword>
<organism evidence="16 17">
    <name type="scientific">Paenibacillus alvei</name>
    <name type="common">Bacillus alvei</name>
    <dbReference type="NCBI Taxonomy" id="44250"/>
    <lineage>
        <taxon>Bacteria</taxon>
        <taxon>Bacillati</taxon>
        <taxon>Bacillota</taxon>
        <taxon>Bacilli</taxon>
        <taxon>Bacillales</taxon>
        <taxon>Paenibacillaceae</taxon>
        <taxon>Paenibacillus</taxon>
    </lineage>
</organism>
<evidence type="ECO:0000256" key="8">
    <source>
        <dbReference type="ARBA" id="ARBA00022741"/>
    </source>
</evidence>
<keyword evidence="6" id="KW-0808">Transferase</keyword>
<accession>A0A383RJT4</accession>
<dbReference type="Pfam" id="PF02518">
    <property type="entry name" value="HATPase_c"/>
    <property type="match status" value="1"/>
</dbReference>
<keyword evidence="12" id="KW-0902">Two-component regulatory system</keyword>
<keyword evidence="11 14" id="KW-1133">Transmembrane helix</keyword>
<protein>
    <recommendedName>
        <fullName evidence="3">histidine kinase</fullName>
        <ecNumber evidence="3">2.7.13.3</ecNumber>
    </recommendedName>
</protein>
<evidence type="ECO:0000256" key="12">
    <source>
        <dbReference type="ARBA" id="ARBA00023012"/>
    </source>
</evidence>
<dbReference type="PANTHER" id="PTHR45453:SF2">
    <property type="entry name" value="HISTIDINE KINASE"/>
    <property type="match status" value="1"/>
</dbReference>
<keyword evidence="13 14" id="KW-0472">Membrane</keyword>
<dbReference type="Gene3D" id="1.10.287.130">
    <property type="match status" value="1"/>
</dbReference>
<dbReference type="CDD" id="cd00082">
    <property type="entry name" value="HisKA"/>
    <property type="match status" value="1"/>
</dbReference>
<dbReference type="GO" id="GO:0004721">
    <property type="term" value="F:phosphoprotein phosphatase activity"/>
    <property type="evidence" value="ECO:0007669"/>
    <property type="project" value="TreeGrafter"/>
</dbReference>
<dbReference type="Pfam" id="PF00512">
    <property type="entry name" value="HisKA"/>
    <property type="match status" value="1"/>
</dbReference>
<keyword evidence="8" id="KW-0547">Nucleotide-binding</keyword>
<evidence type="ECO:0000256" key="11">
    <source>
        <dbReference type="ARBA" id="ARBA00022989"/>
    </source>
</evidence>
<evidence type="ECO:0000256" key="1">
    <source>
        <dbReference type="ARBA" id="ARBA00000085"/>
    </source>
</evidence>
<dbReference type="InterPro" id="IPR050351">
    <property type="entry name" value="BphY/WalK/GraS-like"/>
</dbReference>
<dbReference type="SMART" id="SM00388">
    <property type="entry name" value="HisKA"/>
    <property type="match status" value="1"/>
</dbReference>
<keyword evidence="5" id="KW-0597">Phosphoprotein</keyword>
<dbReference type="AlphaFoldDB" id="A0A383RJT4"/>
<evidence type="ECO:0000313" key="16">
    <source>
        <dbReference type="EMBL" id="SYX87288.1"/>
    </source>
</evidence>
<evidence type="ECO:0000256" key="9">
    <source>
        <dbReference type="ARBA" id="ARBA00022777"/>
    </source>
</evidence>
<comment type="catalytic activity">
    <reaction evidence="1">
        <text>ATP + protein L-histidine = ADP + protein N-phospho-L-histidine.</text>
        <dbReference type="EC" id="2.7.13.3"/>
    </reaction>
</comment>
<evidence type="ECO:0000256" key="13">
    <source>
        <dbReference type="ARBA" id="ARBA00023136"/>
    </source>
</evidence>
<dbReference type="EMBL" id="LS992241">
    <property type="protein sequence ID" value="SYX87288.1"/>
    <property type="molecule type" value="Genomic_DNA"/>
</dbReference>
<dbReference type="PROSITE" id="PS50109">
    <property type="entry name" value="HIS_KIN"/>
    <property type="match status" value="1"/>
</dbReference>
<feature type="transmembrane region" description="Helical" evidence="14">
    <location>
        <begin position="12"/>
        <end position="32"/>
    </location>
</feature>
<dbReference type="PRINTS" id="PR00344">
    <property type="entry name" value="BCTRLSENSOR"/>
</dbReference>
<dbReference type="SUPFAM" id="SSF55874">
    <property type="entry name" value="ATPase domain of HSP90 chaperone/DNA topoisomerase II/histidine kinase"/>
    <property type="match status" value="1"/>
</dbReference>
<dbReference type="SMART" id="SM00387">
    <property type="entry name" value="HATPase_c"/>
    <property type="match status" value="1"/>
</dbReference>
<dbReference type="InterPro" id="IPR005467">
    <property type="entry name" value="His_kinase_dom"/>
</dbReference>
<evidence type="ECO:0000256" key="3">
    <source>
        <dbReference type="ARBA" id="ARBA00012438"/>
    </source>
</evidence>
<dbReference type="RefSeq" id="WP_138188930.1">
    <property type="nucleotide sequence ID" value="NZ_LS992241.1"/>
</dbReference>
<keyword evidence="7 14" id="KW-0812">Transmembrane</keyword>
<evidence type="ECO:0000313" key="17">
    <source>
        <dbReference type="Proteomes" id="UP000304148"/>
    </source>
</evidence>
<dbReference type="PANTHER" id="PTHR45453">
    <property type="entry name" value="PHOSPHATE REGULON SENSOR PROTEIN PHOR"/>
    <property type="match status" value="1"/>
</dbReference>
<reference evidence="17" key="1">
    <citation type="submission" date="2018-08" db="EMBL/GenBank/DDBJ databases">
        <authorList>
            <person name="Chevrot R."/>
        </authorList>
    </citation>
    <scope>NUCLEOTIDE SEQUENCE [LARGE SCALE GENOMIC DNA]</scope>
</reference>
<dbReference type="GO" id="GO:0016036">
    <property type="term" value="P:cellular response to phosphate starvation"/>
    <property type="evidence" value="ECO:0007669"/>
    <property type="project" value="TreeGrafter"/>
</dbReference>
<evidence type="ECO:0000256" key="2">
    <source>
        <dbReference type="ARBA" id="ARBA00004651"/>
    </source>
</evidence>
<dbReference type="InterPro" id="IPR036890">
    <property type="entry name" value="HATPase_C_sf"/>
</dbReference>
<dbReference type="InterPro" id="IPR004358">
    <property type="entry name" value="Sig_transdc_His_kin-like_C"/>
</dbReference>
<name>A0A383RJT4_PAEAL</name>
<evidence type="ECO:0000256" key="7">
    <source>
        <dbReference type="ARBA" id="ARBA00022692"/>
    </source>
</evidence>
<gene>
    <name evidence="16" type="ORF">PBLR_15718</name>
</gene>
<keyword evidence="4" id="KW-1003">Cell membrane</keyword>
<comment type="subcellular location">
    <subcellularLocation>
        <location evidence="2">Cell membrane</location>
        <topology evidence="2">Multi-pass membrane protein</topology>
    </subcellularLocation>
</comment>
<dbReference type="EC" id="2.7.13.3" evidence="3"/>
<dbReference type="Proteomes" id="UP000304148">
    <property type="component" value="Chromosome"/>
</dbReference>
<sequence length="358" mass="40729">MNKSPIVFVRDRLLYLLASALIIGLGTSLMLLKQARYPEAMDDGTIVYFIVLSLLILVLWLVVDYIRQKNYYKQLMQACTDSGDVNAAVLVQSPVTREQTLVADVLERQYRIYLNELGAYRRQQEMHNHFVLQWVHQMKTPISAADMLCQEAIQQIPVSTGEQKQFAASIQEETDRMSRSLELLLYTARLDKFEMDLHIRRISLHDLVRSVVNGHKRLCIRHSTFPLIEGEAWVETDEKWMRVVLNQFVSNAIKYSKGKPGVKQLRFRITNDDSGKCRLSITDEGTGIPSHDLPRIFDPFFTGENGRALGESTGMGLYVAKEVCGRLGHGLSASSELHAGTTMTVTFQARGIHLLERR</sequence>
<feature type="domain" description="Histidine kinase" evidence="15">
    <location>
        <begin position="133"/>
        <end position="351"/>
    </location>
</feature>
<evidence type="ECO:0000256" key="10">
    <source>
        <dbReference type="ARBA" id="ARBA00022840"/>
    </source>
</evidence>